<dbReference type="GO" id="GO:0046914">
    <property type="term" value="F:transition metal ion binding"/>
    <property type="evidence" value="ECO:0007669"/>
    <property type="project" value="InterPro"/>
</dbReference>
<dbReference type="Proteomes" id="UP000824130">
    <property type="component" value="Unassembled WGS sequence"/>
</dbReference>
<gene>
    <name evidence="3" type="ORF">IAD25_02525</name>
</gene>
<proteinExistence type="predicted"/>
<name>A0A9D1N6G3_9FIRM</name>
<dbReference type="SUPFAM" id="SSF50037">
    <property type="entry name" value="C-terminal domain of transcriptional repressors"/>
    <property type="match status" value="1"/>
</dbReference>
<dbReference type="InterPro" id="IPR007167">
    <property type="entry name" value="Fe-transptr_FeoA-like"/>
</dbReference>
<protein>
    <submittedName>
        <fullName evidence="3">Ferrous iron transport protein A</fullName>
    </submittedName>
</protein>
<dbReference type="InterPro" id="IPR038157">
    <property type="entry name" value="FeoA_core_dom"/>
</dbReference>
<evidence type="ECO:0000313" key="4">
    <source>
        <dbReference type="Proteomes" id="UP000824130"/>
    </source>
</evidence>
<keyword evidence="1" id="KW-0408">Iron</keyword>
<organism evidence="3 4">
    <name type="scientific">Candidatus Allocopromorpha excrementipullorum</name>
    <dbReference type="NCBI Taxonomy" id="2840743"/>
    <lineage>
        <taxon>Bacteria</taxon>
        <taxon>Bacillati</taxon>
        <taxon>Bacillota</taxon>
        <taxon>Clostridia</taxon>
        <taxon>Eubacteriales</taxon>
        <taxon>Eubacteriaceae</taxon>
        <taxon>Eubacteriaceae incertae sedis</taxon>
        <taxon>Candidatus Allocopromorpha</taxon>
    </lineage>
</organism>
<reference evidence="3" key="2">
    <citation type="journal article" date="2021" name="PeerJ">
        <title>Extensive microbial diversity within the chicken gut microbiome revealed by metagenomics and culture.</title>
        <authorList>
            <person name="Gilroy R."/>
            <person name="Ravi A."/>
            <person name="Getino M."/>
            <person name="Pursley I."/>
            <person name="Horton D.L."/>
            <person name="Alikhan N.F."/>
            <person name="Baker D."/>
            <person name="Gharbi K."/>
            <person name="Hall N."/>
            <person name="Watson M."/>
            <person name="Adriaenssens E.M."/>
            <person name="Foster-Nyarko E."/>
            <person name="Jarju S."/>
            <person name="Secka A."/>
            <person name="Antonio M."/>
            <person name="Oren A."/>
            <person name="Chaudhuri R.R."/>
            <person name="La Ragione R."/>
            <person name="Hildebrand F."/>
            <person name="Pallen M.J."/>
        </authorList>
    </citation>
    <scope>NUCLEOTIDE SEQUENCE</scope>
    <source>
        <strain evidence="3">ChiSjej4B22-8349</strain>
    </source>
</reference>
<dbReference type="InterPro" id="IPR008988">
    <property type="entry name" value="Transcriptional_repressor_C"/>
</dbReference>
<dbReference type="Gene3D" id="2.30.30.90">
    <property type="match status" value="1"/>
</dbReference>
<evidence type="ECO:0000313" key="3">
    <source>
        <dbReference type="EMBL" id="HIU95568.1"/>
    </source>
</evidence>
<evidence type="ECO:0000256" key="1">
    <source>
        <dbReference type="ARBA" id="ARBA00023004"/>
    </source>
</evidence>
<comment type="caution">
    <text evidence="3">The sequence shown here is derived from an EMBL/GenBank/DDBJ whole genome shotgun (WGS) entry which is preliminary data.</text>
</comment>
<accession>A0A9D1N6G3</accession>
<dbReference type="SMART" id="SM00899">
    <property type="entry name" value="FeoA"/>
    <property type="match status" value="1"/>
</dbReference>
<reference evidence="3" key="1">
    <citation type="submission" date="2020-10" db="EMBL/GenBank/DDBJ databases">
        <authorList>
            <person name="Gilroy R."/>
        </authorList>
    </citation>
    <scope>NUCLEOTIDE SEQUENCE</scope>
    <source>
        <strain evidence="3">ChiSjej4B22-8349</strain>
    </source>
</reference>
<dbReference type="AlphaFoldDB" id="A0A9D1N6G3"/>
<dbReference type="EMBL" id="DVOB01000056">
    <property type="protein sequence ID" value="HIU95568.1"/>
    <property type="molecule type" value="Genomic_DNA"/>
</dbReference>
<sequence>MNDPLISLPDTITGQEYIIRSIDLGGKNNGVFRGYGIIPGALIRHLFDSPAKDPSAYEVMGAVLALRHEDSEKILVSPATGA</sequence>
<feature type="domain" description="Ferrous iron transporter FeoA-like" evidence="2">
    <location>
        <begin position="6"/>
        <end position="78"/>
    </location>
</feature>
<evidence type="ECO:0000259" key="2">
    <source>
        <dbReference type="SMART" id="SM00899"/>
    </source>
</evidence>
<dbReference type="Pfam" id="PF04023">
    <property type="entry name" value="FeoA"/>
    <property type="match status" value="1"/>
</dbReference>